<protein>
    <submittedName>
        <fullName evidence="5">Adenosinetriphosphatase</fullName>
        <ecNumber evidence="5">3.6.1.3</ecNumber>
    </submittedName>
</protein>
<dbReference type="VEuPathDB" id="TriTrypDB:TRSC58_02049"/>
<dbReference type="GO" id="GO:0034605">
    <property type="term" value="P:cellular response to heat"/>
    <property type="evidence" value="ECO:0007669"/>
    <property type="project" value="TreeGrafter"/>
</dbReference>
<dbReference type="Pfam" id="PF07724">
    <property type="entry name" value="AAA_2"/>
    <property type="match status" value="1"/>
</dbReference>
<gene>
    <name evidence="5" type="ORF">TraAM80_00431</name>
</gene>
<dbReference type="GO" id="GO:0005524">
    <property type="term" value="F:ATP binding"/>
    <property type="evidence" value="ECO:0007669"/>
    <property type="project" value="UniProtKB-KW"/>
</dbReference>
<name>A0A422P3I3_TRYRA</name>
<keyword evidence="6" id="KW-1185">Reference proteome</keyword>
<feature type="transmembrane region" description="Helical" evidence="3">
    <location>
        <begin position="755"/>
        <end position="773"/>
    </location>
</feature>
<dbReference type="OrthoDB" id="47330at2759"/>
<accession>A0A422P3I3</accession>
<feature type="transmembrane region" description="Helical" evidence="3">
    <location>
        <begin position="782"/>
        <end position="803"/>
    </location>
</feature>
<dbReference type="RefSeq" id="XP_029242673.1">
    <property type="nucleotide sequence ID" value="XM_029377510.1"/>
</dbReference>
<dbReference type="PANTHER" id="PTHR11638:SF89">
    <property type="entry name" value="AAA+ ATPASE DOMAIN-CONTAINING PROTEIN"/>
    <property type="match status" value="1"/>
</dbReference>
<dbReference type="EC" id="3.6.1.3" evidence="5"/>
<comment type="caution">
    <text evidence="5">The sequence shown here is derived from an EMBL/GenBank/DDBJ whole genome shotgun (WGS) entry which is preliminary data.</text>
</comment>
<feature type="domain" description="AAA+ ATPase" evidence="4">
    <location>
        <begin position="324"/>
        <end position="472"/>
    </location>
</feature>
<keyword evidence="3" id="KW-1133">Transmembrane helix</keyword>
<dbReference type="EMBL" id="MKGL01000007">
    <property type="protein sequence ID" value="RNF12283.1"/>
    <property type="molecule type" value="Genomic_DNA"/>
</dbReference>
<evidence type="ECO:0000256" key="3">
    <source>
        <dbReference type="SAM" id="Phobius"/>
    </source>
</evidence>
<dbReference type="InterPro" id="IPR027417">
    <property type="entry name" value="P-loop_NTPase"/>
</dbReference>
<reference evidence="5 6" key="1">
    <citation type="journal article" date="2018" name="BMC Genomics">
        <title>Genomic comparison of Trypanosoma conorhini and Trypanosoma rangeli to Trypanosoma cruzi strains of high and low virulence.</title>
        <authorList>
            <person name="Bradwell K.R."/>
            <person name="Koparde V.N."/>
            <person name="Matveyev A.V."/>
            <person name="Serrano M.G."/>
            <person name="Alves J.M."/>
            <person name="Parikh H."/>
            <person name="Huang B."/>
            <person name="Lee V."/>
            <person name="Espinosa-Alvarez O."/>
            <person name="Ortiz P.A."/>
            <person name="Costa-Martins A.G."/>
            <person name="Teixeira M.M."/>
            <person name="Buck G.A."/>
        </authorList>
    </citation>
    <scope>NUCLEOTIDE SEQUENCE [LARGE SCALE GENOMIC DNA]</scope>
    <source>
        <strain evidence="5 6">AM80</strain>
    </source>
</reference>
<dbReference type="PANTHER" id="PTHR11638">
    <property type="entry name" value="ATP-DEPENDENT CLP PROTEASE"/>
    <property type="match status" value="1"/>
</dbReference>
<dbReference type="InterPro" id="IPR003959">
    <property type="entry name" value="ATPase_AAA_core"/>
</dbReference>
<keyword evidence="3" id="KW-0472">Membrane</keyword>
<organism evidence="5 6">
    <name type="scientific">Trypanosoma rangeli</name>
    <dbReference type="NCBI Taxonomy" id="5698"/>
    <lineage>
        <taxon>Eukaryota</taxon>
        <taxon>Discoba</taxon>
        <taxon>Euglenozoa</taxon>
        <taxon>Kinetoplastea</taxon>
        <taxon>Metakinetoplastina</taxon>
        <taxon>Trypanosomatida</taxon>
        <taxon>Trypanosomatidae</taxon>
        <taxon>Trypanosoma</taxon>
        <taxon>Herpetosoma</taxon>
    </lineage>
</organism>
<feature type="transmembrane region" description="Helical" evidence="3">
    <location>
        <begin position="730"/>
        <end position="749"/>
    </location>
</feature>
<dbReference type="AlphaFoldDB" id="A0A422P3I3"/>
<dbReference type="GeneID" id="40324364"/>
<keyword evidence="3" id="KW-0812">Transmembrane</keyword>
<dbReference type="Gene3D" id="3.40.50.300">
    <property type="entry name" value="P-loop containing nucleotide triphosphate hydrolases"/>
    <property type="match status" value="1"/>
</dbReference>
<evidence type="ECO:0000256" key="2">
    <source>
        <dbReference type="ARBA" id="ARBA00022840"/>
    </source>
</evidence>
<proteinExistence type="predicted"/>
<dbReference type="GO" id="GO:0016887">
    <property type="term" value="F:ATP hydrolysis activity"/>
    <property type="evidence" value="ECO:0007669"/>
    <property type="project" value="InterPro"/>
</dbReference>
<keyword evidence="5" id="KW-0378">Hydrolase</keyword>
<evidence type="ECO:0000313" key="6">
    <source>
        <dbReference type="Proteomes" id="UP000283634"/>
    </source>
</evidence>
<sequence length="813" mass="90222">MGGGLSRQEELFVLGKWAELLESAMDADTERSTEEANRGGHSSSQFRMSFHEWQALISLLDSAQSSEVPSRLCASIRGMQLLNPSVAVMIHVCCWVDGSVSEKSFVERLRLLQDDLRSQESTPRRGGQSKDEEAERELVNTALRVLTDLVAHRGEPLAQKRGSRVGNAAVDNLIAWGGSKRPVAMLAHAFIVGAVACIHPEPYYAEAAIYTFRKLQDVMNEAVAAATRGRRGGKTAACNVAEWQAMRRLETILVRRQQEVDVADLLTTKDRWWLPSKVTTAHAPSTKSQEERWEEVCLHYIGQQHIWATLKTHFLTSDIFNAEKPTVILLFGPSGFGKSELARRLACVIHGIEPGDVETSGKLIYIHLPSFCTRDSIYSLVDPPAAHVGEGVLLSALRKNDDAVVVLDEFEKGAANAIQNLWLSAFQKKGTLRSLKEASRSVSTEKVVFVLTCNTAADTILRREEEYLQASAGEQAKMRKEWIDMCRDVCRRTMHDPFVNRVDYFFPVVPYTEAEKRQFIHLQLRRMLLEQRARHHRFYVTPRMVKALARKLQTFHASTIEGVVRPLLVEAIHKKWNIAVLTVVEHISGSVFVALPVTDTSDGVAMWNSLPGAKCALEMCEEPAGVTASEGLVEKSLTNVVSGKKIGGGAMSINTVSRHKSVDAAPQLTSEAISLGLDTSVGAEKKYTLQLETTVEKELQVELKRTKELLVLKEKEIVYLKEKVFQLEKILAFFLATTLMCLLLLSFLVGMKTVLVISLLLFVSLWLLVKMPLQLLMGAIRVLYGVLGPVGSTLAVLVASLWASQALRNAAVC</sequence>
<dbReference type="SUPFAM" id="SSF52540">
    <property type="entry name" value="P-loop containing nucleoside triphosphate hydrolases"/>
    <property type="match status" value="1"/>
</dbReference>
<dbReference type="InterPro" id="IPR003593">
    <property type="entry name" value="AAA+_ATPase"/>
</dbReference>
<dbReference type="Proteomes" id="UP000283634">
    <property type="component" value="Unassembled WGS sequence"/>
</dbReference>
<evidence type="ECO:0000256" key="1">
    <source>
        <dbReference type="ARBA" id="ARBA00022741"/>
    </source>
</evidence>
<dbReference type="InterPro" id="IPR050130">
    <property type="entry name" value="ClpA_ClpB"/>
</dbReference>
<dbReference type="GO" id="GO:0005737">
    <property type="term" value="C:cytoplasm"/>
    <property type="evidence" value="ECO:0007669"/>
    <property type="project" value="TreeGrafter"/>
</dbReference>
<keyword evidence="1" id="KW-0547">Nucleotide-binding</keyword>
<dbReference type="OMA" id="CALEMCE"/>
<keyword evidence="2" id="KW-0067">ATP-binding</keyword>
<evidence type="ECO:0000259" key="4">
    <source>
        <dbReference type="SMART" id="SM00382"/>
    </source>
</evidence>
<evidence type="ECO:0000313" key="5">
    <source>
        <dbReference type="EMBL" id="RNF12283.1"/>
    </source>
</evidence>
<dbReference type="SMART" id="SM00382">
    <property type="entry name" value="AAA"/>
    <property type="match status" value="1"/>
</dbReference>